<dbReference type="GO" id="GO:0016705">
    <property type="term" value="F:oxidoreductase activity, acting on paired donors, with incorporation or reduction of molecular oxygen"/>
    <property type="evidence" value="ECO:0007669"/>
    <property type="project" value="InterPro"/>
</dbReference>
<dbReference type="EMBL" id="CP163444">
    <property type="protein sequence ID" value="XDQ76515.1"/>
    <property type="molecule type" value="Genomic_DNA"/>
</dbReference>
<evidence type="ECO:0000313" key="2">
    <source>
        <dbReference type="EMBL" id="XDQ76515.1"/>
    </source>
</evidence>
<dbReference type="RefSeq" id="WP_369149140.1">
    <property type="nucleotide sequence ID" value="NZ_CP163444.1"/>
</dbReference>
<protein>
    <recommendedName>
        <fullName evidence="3">Transposase</fullName>
    </recommendedName>
</protein>
<dbReference type="GO" id="GO:0020037">
    <property type="term" value="F:heme binding"/>
    <property type="evidence" value="ECO:0007669"/>
    <property type="project" value="InterPro"/>
</dbReference>
<dbReference type="AlphaFoldDB" id="A0AB39T7F3"/>
<gene>
    <name evidence="2" type="ORF">AB5J54_41080</name>
</gene>
<name>A0AB39T7F3_9ACTN</name>
<dbReference type="GO" id="GO:0005506">
    <property type="term" value="F:iron ion binding"/>
    <property type="evidence" value="ECO:0007669"/>
    <property type="project" value="InterPro"/>
</dbReference>
<evidence type="ECO:0000256" key="1">
    <source>
        <dbReference type="SAM" id="MobiDB-lite"/>
    </source>
</evidence>
<organism evidence="2">
    <name type="scientific">Streptomyces sp. R44</name>
    <dbReference type="NCBI Taxonomy" id="3238633"/>
    <lineage>
        <taxon>Bacteria</taxon>
        <taxon>Bacillati</taxon>
        <taxon>Actinomycetota</taxon>
        <taxon>Actinomycetes</taxon>
        <taxon>Kitasatosporales</taxon>
        <taxon>Streptomycetaceae</taxon>
        <taxon>Streptomyces</taxon>
    </lineage>
</organism>
<evidence type="ECO:0008006" key="3">
    <source>
        <dbReference type="Google" id="ProtNLM"/>
    </source>
</evidence>
<sequence length="207" mass="22456">MRKAMFIALLKDGTGVAALGEHLTRRWREAMADRQQDRMVLFDEAAKVLALAVRDWAGLPLSDAAAAGLARDCTSMVDGFATPGPRHLRARQARRRQEQALPDLITDVRRAPEADSKGSALKTVAWHRDLDKTLLGPRIAAVELMNIMPRSPSPGSRRSPPTHCTGGPSTAICCAPTPQAPTPRRSPTKYGASIPSLPSWRASPHKT</sequence>
<feature type="region of interest" description="Disordered" evidence="1">
    <location>
        <begin position="148"/>
        <end position="207"/>
    </location>
</feature>
<dbReference type="InterPro" id="IPR036396">
    <property type="entry name" value="Cyt_P450_sf"/>
</dbReference>
<proteinExistence type="predicted"/>
<accession>A0AB39T7F3</accession>
<dbReference type="GO" id="GO:0004497">
    <property type="term" value="F:monooxygenase activity"/>
    <property type="evidence" value="ECO:0007669"/>
    <property type="project" value="InterPro"/>
</dbReference>
<reference evidence="2" key="1">
    <citation type="submission" date="2024-07" db="EMBL/GenBank/DDBJ databases">
        <authorList>
            <person name="Yu S.T."/>
        </authorList>
    </citation>
    <scope>NUCLEOTIDE SEQUENCE</scope>
    <source>
        <strain evidence="2">R44</strain>
    </source>
</reference>
<dbReference type="Gene3D" id="1.10.630.10">
    <property type="entry name" value="Cytochrome P450"/>
    <property type="match status" value="1"/>
</dbReference>
<feature type="compositionally biased region" description="Low complexity" evidence="1">
    <location>
        <begin position="149"/>
        <end position="161"/>
    </location>
</feature>